<reference evidence="2 3" key="1">
    <citation type="submission" date="2018-08" db="EMBL/GenBank/DDBJ databases">
        <title>Parvularcula sp. SM1705, isolated from surface water of the South Sea China.</title>
        <authorList>
            <person name="Sun L."/>
        </authorList>
    </citation>
    <scope>NUCLEOTIDE SEQUENCE [LARGE SCALE GENOMIC DNA]</scope>
    <source>
        <strain evidence="2 3">SM1705</strain>
    </source>
</reference>
<dbReference type="EMBL" id="QUQO01000001">
    <property type="protein sequence ID" value="RFB05917.1"/>
    <property type="molecule type" value="Genomic_DNA"/>
</dbReference>
<comment type="caution">
    <text evidence="2">The sequence shown here is derived from an EMBL/GenBank/DDBJ whole genome shotgun (WGS) entry which is preliminary data.</text>
</comment>
<evidence type="ECO:0000256" key="1">
    <source>
        <dbReference type="SAM" id="SignalP"/>
    </source>
</evidence>
<dbReference type="OrthoDB" id="7626611at2"/>
<feature type="signal peptide" evidence="1">
    <location>
        <begin position="1"/>
        <end position="20"/>
    </location>
</feature>
<evidence type="ECO:0000313" key="3">
    <source>
        <dbReference type="Proteomes" id="UP000264589"/>
    </source>
</evidence>
<proteinExistence type="predicted"/>
<dbReference type="Proteomes" id="UP000264589">
    <property type="component" value="Unassembled WGS sequence"/>
</dbReference>
<name>A0A371RKF0_9PROT</name>
<evidence type="ECO:0000313" key="2">
    <source>
        <dbReference type="EMBL" id="RFB05917.1"/>
    </source>
</evidence>
<dbReference type="RefSeq" id="WP_116392549.1">
    <property type="nucleotide sequence ID" value="NZ_QUQO01000001.1"/>
</dbReference>
<sequence>MGKSAALVAIVATMWGGVSAADPATTPEAAPATPLLEQTATPFVHMRSDFDFADNAALSNAKVTRTVHETISSHDPARISSGQMAYAALVAADTPAFAAAIERRANKPKKREQFLADLRNNPAMVRELEGSNEAIEAIRQVAARDAARIGQAGERYIADAYRLQETGWARAKLPANGTQRVNQAKAFAMKRDWPAIGNPPRIVSDAGNRQPNLNGAANWSTQWSAITPPRPIDLDTKRQIYLTKTLVLAVRYTLDDLNEGHVSAFGTDKESQRCYNYAQMNLAQCVSASRTAVEEAFCLGTHGLNDMSRCVGWIAGGGTPKG</sequence>
<gene>
    <name evidence="2" type="ORF">DX908_11970</name>
</gene>
<dbReference type="AlphaFoldDB" id="A0A371RKF0"/>
<accession>A0A371RKF0</accession>
<keyword evidence="3" id="KW-1185">Reference proteome</keyword>
<feature type="chain" id="PRO_5016951775" evidence="1">
    <location>
        <begin position="21"/>
        <end position="322"/>
    </location>
</feature>
<protein>
    <submittedName>
        <fullName evidence="2">Uncharacterized protein</fullName>
    </submittedName>
</protein>
<organism evidence="2 3">
    <name type="scientific">Parvularcula marina</name>
    <dbReference type="NCBI Taxonomy" id="2292771"/>
    <lineage>
        <taxon>Bacteria</taxon>
        <taxon>Pseudomonadati</taxon>
        <taxon>Pseudomonadota</taxon>
        <taxon>Alphaproteobacteria</taxon>
        <taxon>Parvularculales</taxon>
        <taxon>Parvularculaceae</taxon>
        <taxon>Parvularcula</taxon>
    </lineage>
</organism>
<dbReference type="InParanoid" id="A0A371RKF0"/>
<keyword evidence="1" id="KW-0732">Signal</keyword>